<gene>
    <name evidence="3" type="ORF">DP202_12295</name>
</gene>
<dbReference type="Pfam" id="PF01757">
    <property type="entry name" value="Acyl_transf_3"/>
    <property type="match status" value="1"/>
</dbReference>
<feature type="transmembrane region" description="Helical" evidence="1">
    <location>
        <begin position="201"/>
        <end position="218"/>
    </location>
</feature>
<protein>
    <submittedName>
        <fullName evidence="3">Acyltransferase</fullName>
    </submittedName>
</protein>
<comment type="caution">
    <text evidence="3">The sequence shown here is derived from an EMBL/GenBank/DDBJ whole genome shotgun (WGS) entry which is preliminary data.</text>
</comment>
<organism evidence="3 4">
    <name type="scientific">Enterobacter cloacae</name>
    <dbReference type="NCBI Taxonomy" id="550"/>
    <lineage>
        <taxon>Bacteria</taxon>
        <taxon>Pseudomonadati</taxon>
        <taxon>Pseudomonadota</taxon>
        <taxon>Gammaproteobacteria</taxon>
        <taxon>Enterobacterales</taxon>
        <taxon>Enterobacteriaceae</taxon>
        <taxon>Enterobacter</taxon>
        <taxon>Enterobacter cloacae complex</taxon>
    </lineage>
</organism>
<dbReference type="AlphaFoldDB" id="A0A330GFY3"/>
<evidence type="ECO:0000313" key="3">
    <source>
        <dbReference type="EMBL" id="RAZ67630.1"/>
    </source>
</evidence>
<sequence length="378" mass="43691">MDLYFSIPLVLICLTLAIAIFSLPVFKFIDEDTDPARSNSIDGIRYVLASFVIFHHMDCAYTYITKGNWAPTSDLLLYMGKYGVALFFMITAFLFWGKIRKANEVNWVDLYKKRLYRIAPLSIFCTLAALGLLFFLTERNEFSISVVTNALSWFDVGLWNYKPPVTSFQYSFMALAGVTWTLRWEWIFYFTLPLLFIFKKWSFELTISLFAFSLYFLPGFTNDAYLWSYFFGGMLCSEIKDRVIITKKTANVLLALMIIITMLAQPTLYGSPEKFFLFIIFFSVVSGANLFGFLITKAAIRLGAISYSLYLTQGLILFPVILHFQANNKFELNVRTFVTLVLCYLAICLISSATYHFIERPFLKRMSFSSLIKKVYSR</sequence>
<dbReference type="EMBL" id="QMDH01000016">
    <property type="protein sequence ID" value="RAZ67630.1"/>
    <property type="molecule type" value="Genomic_DNA"/>
</dbReference>
<dbReference type="Proteomes" id="UP000251576">
    <property type="component" value="Unassembled WGS sequence"/>
</dbReference>
<feature type="transmembrane region" description="Helical" evidence="1">
    <location>
        <begin position="46"/>
        <end position="64"/>
    </location>
</feature>
<feature type="transmembrane region" description="Helical" evidence="1">
    <location>
        <begin position="307"/>
        <end position="325"/>
    </location>
</feature>
<evidence type="ECO:0000256" key="1">
    <source>
        <dbReference type="SAM" id="Phobius"/>
    </source>
</evidence>
<keyword evidence="3" id="KW-0012">Acyltransferase</keyword>
<keyword evidence="3" id="KW-0808">Transferase</keyword>
<dbReference type="InterPro" id="IPR050879">
    <property type="entry name" value="Acyltransferase_3"/>
</dbReference>
<accession>A0A330GFY3</accession>
<feature type="transmembrane region" description="Helical" evidence="1">
    <location>
        <begin position="337"/>
        <end position="358"/>
    </location>
</feature>
<dbReference type="GO" id="GO:0016020">
    <property type="term" value="C:membrane"/>
    <property type="evidence" value="ECO:0007669"/>
    <property type="project" value="TreeGrafter"/>
</dbReference>
<evidence type="ECO:0000259" key="2">
    <source>
        <dbReference type="Pfam" id="PF01757"/>
    </source>
</evidence>
<dbReference type="GO" id="GO:0000271">
    <property type="term" value="P:polysaccharide biosynthetic process"/>
    <property type="evidence" value="ECO:0007669"/>
    <property type="project" value="TreeGrafter"/>
</dbReference>
<reference evidence="3 4" key="1">
    <citation type="submission" date="2018-06" db="EMBL/GenBank/DDBJ databases">
        <title>ACT-28, a chromosomally-encoded AmpC with carbapenemase activity from Enterobacter kobei.</title>
        <authorList>
            <person name="Jousset A.B."/>
            <person name="Oueslati S."/>
            <person name="Bernabeu S."/>
            <person name="Takissian J."/>
            <person name="Creton E."/>
            <person name="Vogel A."/>
            <person name="Cotellon G."/>
            <person name="Bonnin R.A."/>
            <person name="Dortet L."/>
            <person name="Naas T."/>
        </authorList>
    </citation>
    <scope>NUCLEOTIDE SEQUENCE [LARGE SCALE GENOMIC DNA]</scope>
    <source>
        <strain evidence="3 4">99B3</strain>
    </source>
</reference>
<dbReference type="PANTHER" id="PTHR23028:SF53">
    <property type="entry name" value="ACYL_TRANSF_3 DOMAIN-CONTAINING PROTEIN"/>
    <property type="match status" value="1"/>
</dbReference>
<dbReference type="GO" id="GO:0016747">
    <property type="term" value="F:acyltransferase activity, transferring groups other than amino-acyl groups"/>
    <property type="evidence" value="ECO:0007669"/>
    <property type="project" value="InterPro"/>
</dbReference>
<feature type="transmembrane region" description="Helical" evidence="1">
    <location>
        <begin position="118"/>
        <end position="136"/>
    </location>
</feature>
<keyword evidence="1" id="KW-0472">Membrane</keyword>
<dbReference type="InterPro" id="IPR002656">
    <property type="entry name" value="Acyl_transf_3_dom"/>
</dbReference>
<proteinExistence type="predicted"/>
<feature type="transmembrane region" description="Helical" evidence="1">
    <location>
        <begin position="76"/>
        <end position="97"/>
    </location>
</feature>
<feature type="domain" description="Acyltransferase 3" evidence="2">
    <location>
        <begin position="39"/>
        <end position="350"/>
    </location>
</feature>
<feature type="transmembrane region" description="Helical" evidence="1">
    <location>
        <begin position="252"/>
        <end position="269"/>
    </location>
</feature>
<feature type="transmembrane region" description="Helical" evidence="1">
    <location>
        <begin position="275"/>
        <end position="295"/>
    </location>
</feature>
<feature type="transmembrane region" description="Helical" evidence="1">
    <location>
        <begin position="168"/>
        <end position="189"/>
    </location>
</feature>
<keyword evidence="1" id="KW-1133">Transmembrane helix</keyword>
<evidence type="ECO:0000313" key="4">
    <source>
        <dbReference type="Proteomes" id="UP000251576"/>
    </source>
</evidence>
<dbReference type="PANTHER" id="PTHR23028">
    <property type="entry name" value="ACETYLTRANSFERASE"/>
    <property type="match status" value="1"/>
</dbReference>
<keyword evidence="1" id="KW-0812">Transmembrane</keyword>
<name>A0A330GFY3_ENTCL</name>
<feature type="transmembrane region" description="Helical" evidence="1">
    <location>
        <begin position="6"/>
        <end position="26"/>
    </location>
</feature>